<feature type="transmembrane region" description="Helical" evidence="6">
    <location>
        <begin position="50"/>
        <end position="72"/>
    </location>
</feature>
<keyword evidence="3 6" id="KW-0812">Transmembrane</keyword>
<dbReference type="GO" id="GO:0033013">
    <property type="term" value="P:tetrapyrrole metabolic process"/>
    <property type="evidence" value="ECO:0007669"/>
    <property type="project" value="UniProtKB-ARBA"/>
</dbReference>
<evidence type="ECO:0000313" key="9">
    <source>
        <dbReference type="Proteomes" id="UP000070578"/>
    </source>
</evidence>
<feature type="transmembrane region" description="Helical" evidence="6">
    <location>
        <begin position="108"/>
        <end position="127"/>
    </location>
</feature>
<feature type="signal peptide" evidence="7">
    <location>
        <begin position="1"/>
        <end position="22"/>
    </location>
</feature>
<evidence type="ECO:0000313" key="8">
    <source>
        <dbReference type="EMBL" id="KXS30670.1"/>
    </source>
</evidence>
<proteinExistence type="inferred from homology"/>
<keyword evidence="7" id="KW-0732">Signal</keyword>
<dbReference type="PANTHER" id="PTHR10057">
    <property type="entry name" value="PERIPHERAL-TYPE BENZODIAZEPINE RECEPTOR"/>
    <property type="match status" value="1"/>
</dbReference>
<feature type="transmembrane region" description="Helical" evidence="6">
    <location>
        <begin position="134"/>
        <end position="155"/>
    </location>
</feature>
<evidence type="ECO:0000256" key="1">
    <source>
        <dbReference type="ARBA" id="ARBA00004141"/>
    </source>
</evidence>
<reference evidence="8 9" key="2">
    <citation type="submission" date="2016-03" db="EMBL/GenBank/DDBJ databases">
        <title>New uncultured bacterium of the family Gallionellaceae from acid mine drainage: description and reconstruction of genome based on metagenomic analysis of microbial community.</title>
        <authorList>
            <person name="Kadnikov V."/>
            <person name="Ivasenko D."/>
            <person name="Beletsky A."/>
            <person name="Mardanov A."/>
            <person name="Danilova E."/>
            <person name="Pimenov N."/>
            <person name="Karnachuk O."/>
            <person name="Ravin N."/>
        </authorList>
    </citation>
    <scope>NUCLEOTIDE SEQUENCE [LARGE SCALE GENOMIC DNA]</scope>
    <source>
        <strain evidence="8">ShG14-8</strain>
    </source>
</reference>
<comment type="subcellular location">
    <subcellularLocation>
        <location evidence="1">Membrane</location>
        <topology evidence="1">Multi-pass membrane protein</topology>
    </subcellularLocation>
</comment>
<reference evidence="8 9" key="1">
    <citation type="submission" date="2016-02" db="EMBL/GenBank/DDBJ databases">
        <authorList>
            <person name="Wen L."/>
            <person name="He K."/>
            <person name="Yang H."/>
        </authorList>
    </citation>
    <scope>NUCLEOTIDE SEQUENCE [LARGE SCALE GENOMIC DNA]</scope>
    <source>
        <strain evidence="8">ShG14-8</strain>
    </source>
</reference>
<dbReference type="InterPro" id="IPR038330">
    <property type="entry name" value="TspO/MBR-related_sf"/>
</dbReference>
<gene>
    <name evidence="8" type="ORF">AWT59_3208</name>
</gene>
<evidence type="ECO:0000256" key="3">
    <source>
        <dbReference type="ARBA" id="ARBA00022692"/>
    </source>
</evidence>
<dbReference type="GO" id="GO:0016020">
    <property type="term" value="C:membrane"/>
    <property type="evidence" value="ECO:0007669"/>
    <property type="project" value="UniProtKB-SubCell"/>
</dbReference>
<dbReference type="CDD" id="cd15904">
    <property type="entry name" value="TSPO_MBR"/>
    <property type="match status" value="1"/>
</dbReference>
<evidence type="ECO:0000256" key="6">
    <source>
        <dbReference type="SAM" id="Phobius"/>
    </source>
</evidence>
<keyword evidence="4 6" id="KW-1133">Transmembrane helix</keyword>
<dbReference type="FunFam" id="1.20.1260.100:FF:000001">
    <property type="entry name" value="translocator protein 2"/>
    <property type="match status" value="1"/>
</dbReference>
<comment type="caution">
    <text evidence="8">The sequence shown here is derived from an EMBL/GenBank/DDBJ whole genome shotgun (WGS) entry which is preliminary data.</text>
</comment>
<comment type="similarity">
    <text evidence="2">Belongs to the TspO/BZRP family.</text>
</comment>
<sequence length="162" mass="17351">MTRRSLSSQLAGLLGWLLASFAAGTVGAVASVDAASFYAQLSKPTWAPPAWVFGPVWSALYALMGVSAWLVWRSPGSKGVALRLFGAQLAANALWSWLFFAWQRGALAAVEVLVLLALIAATVAAFWRSSRLAAALLVPYVLWVSFASVLTWAVWRSNPGLL</sequence>
<feature type="transmembrane region" description="Helical" evidence="6">
    <location>
        <begin position="84"/>
        <end position="102"/>
    </location>
</feature>
<dbReference type="EMBL" id="LSLI01000171">
    <property type="protein sequence ID" value="KXS30670.1"/>
    <property type="molecule type" value="Genomic_DNA"/>
</dbReference>
<feature type="chain" id="PRO_5007483822" evidence="7">
    <location>
        <begin position="23"/>
        <end position="162"/>
    </location>
</feature>
<dbReference type="PATRIC" id="fig|1796491.3.peg.3523"/>
<dbReference type="Proteomes" id="UP000070578">
    <property type="component" value="Unassembled WGS sequence"/>
</dbReference>
<dbReference type="Pfam" id="PF03073">
    <property type="entry name" value="TspO_MBR"/>
    <property type="match status" value="1"/>
</dbReference>
<accession>A0A139BNW1</accession>
<dbReference type="PANTHER" id="PTHR10057:SF0">
    <property type="entry name" value="TRANSLOCATOR PROTEIN"/>
    <property type="match status" value="1"/>
</dbReference>
<keyword evidence="5 6" id="KW-0472">Membrane</keyword>
<dbReference type="InterPro" id="IPR004307">
    <property type="entry name" value="TspO_MBR"/>
</dbReference>
<evidence type="ECO:0000256" key="2">
    <source>
        <dbReference type="ARBA" id="ARBA00007524"/>
    </source>
</evidence>
<evidence type="ECO:0000256" key="5">
    <source>
        <dbReference type="ARBA" id="ARBA00023136"/>
    </source>
</evidence>
<protein>
    <submittedName>
        <fullName evidence="8">TspO and MBR like protein</fullName>
    </submittedName>
</protein>
<dbReference type="Gene3D" id="1.20.1260.100">
    <property type="entry name" value="TspO/MBR protein"/>
    <property type="match status" value="1"/>
</dbReference>
<name>A0A139BNW1_9PROT</name>
<evidence type="ECO:0000256" key="4">
    <source>
        <dbReference type="ARBA" id="ARBA00022989"/>
    </source>
</evidence>
<dbReference type="PIRSF" id="PIRSF005859">
    <property type="entry name" value="PBR"/>
    <property type="match status" value="1"/>
</dbReference>
<organism evidence="8 9">
    <name type="scientific">Candidatus Gallionella acididurans</name>
    <dbReference type="NCBI Taxonomy" id="1796491"/>
    <lineage>
        <taxon>Bacteria</taxon>
        <taxon>Pseudomonadati</taxon>
        <taxon>Pseudomonadota</taxon>
        <taxon>Betaproteobacteria</taxon>
        <taxon>Nitrosomonadales</taxon>
        <taxon>Gallionellaceae</taxon>
        <taxon>Gallionella</taxon>
    </lineage>
</organism>
<dbReference type="AlphaFoldDB" id="A0A139BNW1"/>
<evidence type="ECO:0000256" key="7">
    <source>
        <dbReference type="SAM" id="SignalP"/>
    </source>
</evidence>